<evidence type="ECO:0000313" key="2">
    <source>
        <dbReference type="Proteomes" id="UP000026913"/>
    </source>
</evidence>
<evidence type="ECO:0000313" key="1">
    <source>
        <dbReference type="EMBL" id="AHZ73657.1"/>
    </source>
</evidence>
<keyword evidence="1" id="KW-0614">Plasmid</keyword>
<reference evidence="1 2" key="1">
    <citation type="journal article" date="2012" name="J. Bacteriol.">
        <title>Genome sequence of cold-adapted Pseudomonas mandelii strain JR-1.</title>
        <authorList>
            <person name="Jang S.H."/>
            <person name="Kim J."/>
            <person name="Kim J."/>
            <person name="Hong S."/>
            <person name="Lee C."/>
        </authorList>
    </citation>
    <scope>NUCLEOTIDE SEQUENCE [LARGE SCALE GENOMIC DNA]</scope>
    <source>
        <strain evidence="1 2">JR-1</strain>
        <plasmid evidence="2">Plasmid</plasmid>
    </source>
</reference>
<dbReference type="HOGENOM" id="CLU_3172201_0_0_6"/>
<dbReference type="Proteomes" id="UP000026913">
    <property type="component" value="Plasmid unnamed"/>
</dbReference>
<organism evidence="1 2">
    <name type="scientific">Pseudomonas mandelii JR-1</name>
    <dbReference type="NCBI Taxonomy" id="1147786"/>
    <lineage>
        <taxon>Bacteria</taxon>
        <taxon>Pseudomonadati</taxon>
        <taxon>Pseudomonadota</taxon>
        <taxon>Gammaproteobacteria</taxon>
        <taxon>Pseudomonadales</taxon>
        <taxon>Pseudomonadaceae</taxon>
        <taxon>Pseudomonas</taxon>
    </lineage>
</organism>
<dbReference type="AlphaFoldDB" id="A0A024ELK4"/>
<dbReference type="KEGG" id="pman:OU5_P0405"/>
<dbReference type="EMBL" id="CP005961">
    <property type="protein sequence ID" value="AHZ73657.1"/>
    <property type="molecule type" value="Genomic_DNA"/>
</dbReference>
<protein>
    <submittedName>
        <fullName evidence="1">Uncharacterized protein</fullName>
    </submittedName>
</protein>
<gene>
    <name evidence="1" type="ORF">OU5_P0405</name>
</gene>
<sequence length="47" mass="5114">MSSPNLILAAKVHVGYDSTYDGSNPHNKASGVQPVNQQNKAIWAEQF</sequence>
<name>A0A024ELK4_9PSED</name>
<proteinExistence type="predicted"/>
<geneLocation type="plasmid" evidence="2"/>
<accession>A0A024ELK4</accession>